<dbReference type="OrthoDB" id="19653at2759"/>
<proteinExistence type="predicted"/>
<evidence type="ECO:0000313" key="4">
    <source>
        <dbReference type="WBParaSite" id="ASIM_0002088501-mRNA-1"/>
    </source>
</evidence>
<dbReference type="Proteomes" id="UP000267096">
    <property type="component" value="Unassembled WGS sequence"/>
</dbReference>
<dbReference type="Pfam" id="PF00135">
    <property type="entry name" value="COesterase"/>
    <property type="match status" value="1"/>
</dbReference>
<feature type="domain" description="Carboxylesterase type B" evidence="1">
    <location>
        <begin position="33"/>
        <end position="207"/>
    </location>
</feature>
<name>A0A0M3KIR6_ANISI</name>
<gene>
    <name evidence="2" type="ORF">ASIM_LOCUS20264</name>
</gene>
<accession>A0A0M3KIR6</accession>
<dbReference type="PANTHER" id="PTHR44590:SF3">
    <property type="entry name" value="CARBOXYLESTERASE TYPE B DOMAIN-CONTAINING PROTEIN"/>
    <property type="match status" value="1"/>
</dbReference>
<evidence type="ECO:0000259" key="1">
    <source>
        <dbReference type="Pfam" id="PF00135"/>
    </source>
</evidence>
<dbReference type="AlphaFoldDB" id="A0A0M3KIR6"/>
<dbReference type="PANTHER" id="PTHR44590">
    <property type="entry name" value="CARBOXYLIC ESTER HYDROLASE-RELATED"/>
    <property type="match status" value="1"/>
</dbReference>
<reference evidence="2 3" key="2">
    <citation type="submission" date="2018-11" db="EMBL/GenBank/DDBJ databases">
        <authorList>
            <consortium name="Pathogen Informatics"/>
        </authorList>
    </citation>
    <scope>NUCLEOTIDE SEQUENCE [LARGE SCALE GENOMIC DNA]</scope>
</reference>
<dbReference type="SUPFAM" id="SSF53474">
    <property type="entry name" value="alpha/beta-Hydrolases"/>
    <property type="match status" value="1"/>
</dbReference>
<keyword evidence="3" id="KW-1185">Reference proteome</keyword>
<evidence type="ECO:0000313" key="3">
    <source>
        <dbReference type="Proteomes" id="UP000267096"/>
    </source>
</evidence>
<organism evidence="4">
    <name type="scientific">Anisakis simplex</name>
    <name type="common">Herring worm</name>
    <dbReference type="NCBI Taxonomy" id="6269"/>
    <lineage>
        <taxon>Eukaryota</taxon>
        <taxon>Metazoa</taxon>
        <taxon>Ecdysozoa</taxon>
        <taxon>Nematoda</taxon>
        <taxon>Chromadorea</taxon>
        <taxon>Rhabditida</taxon>
        <taxon>Spirurina</taxon>
        <taxon>Ascaridomorpha</taxon>
        <taxon>Ascaridoidea</taxon>
        <taxon>Anisakidae</taxon>
        <taxon>Anisakis</taxon>
        <taxon>Anisakis simplex complex</taxon>
    </lineage>
</organism>
<dbReference type="WBParaSite" id="ASIM_0002088501-mRNA-1">
    <property type="protein sequence ID" value="ASIM_0002088501-mRNA-1"/>
    <property type="gene ID" value="ASIM_0002088501"/>
</dbReference>
<reference evidence="4" key="1">
    <citation type="submission" date="2017-02" db="UniProtKB">
        <authorList>
            <consortium name="WormBaseParasite"/>
        </authorList>
    </citation>
    <scope>IDENTIFICATION</scope>
</reference>
<sequence>MEIKIKKIYETSPVPSDYACPSDNTEILLGNASIYSTGDSACVDNLALWDMTAALEWVNQNIAAFAGNPNNVTVFGQSAGGASVDLLSLSPVSRDLFHKVIPMSGNASCEWAINEDVIRTCIQFAAKTGVEETNTVEFIKKLRKVDAMKFATSLRALKNETRTIKTEIGPRVDGNFLPKHPREMRLEAPIKPTLVGTCQYEGLLFRKFGSFLI</sequence>
<dbReference type="InterPro" id="IPR002018">
    <property type="entry name" value="CarbesteraseB"/>
</dbReference>
<protein>
    <submittedName>
        <fullName evidence="4">COesterase domain-containing protein</fullName>
    </submittedName>
</protein>
<evidence type="ECO:0000313" key="2">
    <source>
        <dbReference type="EMBL" id="VDK75547.1"/>
    </source>
</evidence>
<dbReference type="Gene3D" id="3.40.50.1820">
    <property type="entry name" value="alpha/beta hydrolase"/>
    <property type="match status" value="1"/>
</dbReference>
<dbReference type="InterPro" id="IPR029058">
    <property type="entry name" value="AB_hydrolase_fold"/>
</dbReference>
<dbReference type="EMBL" id="UYRR01039108">
    <property type="protein sequence ID" value="VDK75547.1"/>
    <property type="molecule type" value="Genomic_DNA"/>
</dbReference>